<accession>A0AAV4C046</accession>
<comment type="caution">
    <text evidence="1">The sequence shown here is derived from an EMBL/GenBank/DDBJ whole genome shotgun (WGS) entry which is preliminary data.</text>
</comment>
<reference evidence="1 2" key="1">
    <citation type="journal article" date="2021" name="Elife">
        <title>Chloroplast acquisition without the gene transfer in kleptoplastic sea slugs, Plakobranchus ocellatus.</title>
        <authorList>
            <person name="Maeda T."/>
            <person name="Takahashi S."/>
            <person name="Yoshida T."/>
            <person name="Shimamura S."/>
            <person name="Takaki Y."/>
            <person name="Nagai Y."/>
            <person name="Toyoda A."/>
            <person name="Suzuki Y."/>
            <person name="Arimoto A."/>
            <person name="Ishii H."/>
            <person name="Satoh N."/>
            <person name="Nishiyama T."/>
            <person name="Hasebe M."/>
            <person name="Maruyama T."/>
            <person name="Minagawa J."/>
            <person name="Obokata J."/>
            <person name="Shigenobu S."/>
        </authorList>
    </citation>
    <scope>NUCLEOTIDE SEQUENCE [LARGE SCALE GENOMIC DNA]</scope>
</reference>
<dbReference type="AlphaFoldDB" id="A0AAV4C046"/>
<dbReference type="EMBL" id="BLXT01005617">
    <property type="protein sequence ID" value="GFO24647.1"/>
    <property type="molecule type" value="Genomic_DNA"/>
</dbReference>
<evidence type="ECO:0008006" key="3">
    <source>
        <dbReference type="Google" id="ProtNLM"/>
    </source>
</evidence>
<dbReference type="Proteomes" id="UP000735302">
    <property type="component" value="Unassembled WGS sequence"/>
</dbReference>
<gene>
    <name evidence="1" type="ORF">PoB_005115200</name>
</gene>
<proteinExistence type="predicted"/>
<sequence>MLASEDRKLPTCTIFMCRSLLLLLMDVALGFTSTTSLTGERFAVSLLWKKWFLIREDHPGSNWLFLWLQQWRIEVNEMHNTRNKVLPVPYSGGTPYLSTFPPGFHPCKFSFQKRTLTSILCVLF</sequence>
<name>A0AAV4C046_9GAST</name>
<keyword evidence="2" id="KW-1185">Reference proteome</keyword>
<evidence type="ECO:0000313" key="2">
    <source>
        <dbReference type="Proteomes" id="UP000735302"/>
    </source>
</evidence>
<protein>
    <recommendedName>
        <fullName evidence="3">Secreted protein</fullName>
    </recommendedName>
</protein>
<evidence type="ECO:0000313" key="1">
    <source>
        <dbReference type="EMBL" id="GFO24647.1"/>
    </source>
</evidence>
<organism evidence="1 2">
    <name type="scientific">Plakobranchus ocellatus</name>
    <dbReference type="NCBI Taxonomy" id="259542"/>
    <lineage>
        <taxon>Eukaryota</taxon>
        <taxon>Metazoa</taxon>
        <taxon>Spiralia</taxon>
        <taxon>Lophotrochozoa</taxon>
        <taxon>Mollusca</taxon>
        <taxon>Gastropoda</taxon>
        <taxon>Heterobranchia</taxon>
        <taxon>Euthyneura</taxon>
        <taxon>Panpulmonata</taxon>
        <taxon>Sacoglossa</taxon>
        <taxon>Placobranchoidea</taxon>
        <taxon>Plakobranchidae</taxon>
        <taxon>Plakobranchus</taxon>
    </lineage>
</organism>